<dbReference type="Pfam" id="PF01522">
    <property type="entry name" value="Polysacc_deac_1"/>
    <property type="match status" value="1"/>
</dbReference>
<keyword evidence="1" id="KW-0812">Transmembrane</keyword>
<dbReference type="InterPro" id="IPR011330">
    <property type="entry name" value="Glyco_hydro/deAcase_b/a-brl"/>
</dbReference>
<gene>
    <name evidence="3" type="primary">pgdA</name>
    <name evidence="3" type="ORF">CLPU_5c01760</name>
</gene>
<dbReference type="InterPro" id="IPR050248">
    <property type="entry name" value="Polysacc_deacetylase_ArnD"/>
</dbReference>
<comment type="caution">
    <text evidence="3">The sequence shown here is derived from an EMBL/GenBank/DDBJ whole genome shotgun (WGS) entry which is preliminary data.</text>
</comment>
<sequence>MKLFYIRYKTLYKVVLALVILMVILVFSIIGIKSRSSKETFYNDDVIYKGTKDTKTIAFACNIDWGEEHIPKMLDIFKENKINITFFPTGRWAEKNPDLLKDIHKSGNEIGNHGFTHRDYDKLDYQQNKEEISKSHDTIKGIIKVEPKHFAPPSGAFNDSTVKAAKELNYNVIMWSVDTIDWRKDSTRDIIVDRVVSKAHNSAIVLMHPTEETVKALPIMIQSLKEKGYKIGKISDIID</sequence>
<dbReference type="OrthoDB" id="9806342at2"/>
<dbReference type="SUPFAM" id="SSF88713">
    <property type="entry name" value="Glycoside hydrolase/deacetylase"/>
    <property type="match status" value="1"/>
</dbReference>
<dbReference type="PANTHER" id="PTHR10587:SF80">
    <property type="entry name" value="CHITOOLIGOSACCHARIDE DEACETYLASE"/>
    <property type="match status" value="1"/>
</dbReference>
<keyword evidence="1" id="KW-1133">Transmembrane helix</keyword>
<evidence type="ECO:0000256" key="1">
    <source>
        <dbReference type="SAM" id="Phobius"/>
    </source>
</evidence>
<dbReference type="STRING" id="1503.CLPU_5c01760"/>
<dbReference type="CDD" id="cd10950">
    <property type="entry name" value="CE4_BsYlxY_like"/>
    <property type="match status" value="1"/>
</dbReference>
<dbReference type="GO" id="GO:0016020">
    <property type="term" value="C:membrane"/>
    <property type="evidence" value="ECO:0007669"/>
    <property type="project" value="TreeGrafter"/>
</dbReference>
<evidence type="ECO:0000259" key="2">
    <source>
        <dbReference type="PROSITE" id="PS51677"/>
    </source>
</evidence>
<feature type="domain" description="NodB homology" evidence="2">
    <location>
        <begin position="55"/>
        <end position="232"/>
    </location>
</feature>
<keyword evidence="1" id="KW-0472">Membrane</keyword>
<dbReference type="Gene3D" id="3.20.20.370">
    <property type="entry name" value="Glycoside hydrolase/deacetylase"/>
    <property type="match status" value="1"/>
</dbReference>
<dbReference type="PATRIC" id="fig|1503.3.peg.2701"/>
<dbReference type="GO" id="GO:0016810">
    <property type="term" value="F:hydrolase activity, acting on carbon-nitrogen (but not peptide) bonds"/>
    <property type="evidence" value="ECO:0007669"/>
    <property type="project" value="InterPro"/>
</dbReference>
<keyword evidence="3" id="KW-0378">Hydrolase</keyword>
<dbReference type="EMBL" id="LGSS01000005">
    <property type="protein sequence ID" value="KNF08869.1"/>
    <property type="molecule type" value="Genomic_DNA"/>
</dbReference>
<dbReference type="AlphaFoldDB" id="A0A0L0WBH0"/>
<protein>
    <submittedName>
        <fullName evidence="3">Peptidoglycan-N-acetylglucosamine deacetylase PgdA</fullName>
        <ecNumber evidence="3">3.5.1.104</ecNumber>
    </submittedName>
</protein>
<dbReference type="RefSeq" id="WP_050354963.1">
    <property type="nucleotide sequence ID" value="NZ_LGSS01000005.1"/>
</dbReference>
<dbReference type="EC" id="3.5.1.104" evidence="3"/>
<feature type="transmembrane region" description="Helical" evidence="1">
    <location>
        <begin position="12"/>
        <end position="32"/>
    </location>
</feature>
<dbReference type="PANTHER" id="PTHR10587">
    <property type="entry name" value="GLYCOSYL TRANSFERASE-RELATED"/>
    <property type="match status" value="1"/>
</dbReference>
<organism evidence="3 4">
    <name type="scientific">Gottschalkia purinilytica</name>
    <name type="common">Clostridium purinilyticum</name>
    <dbReference type="NCBI Taxonomy" id="1503"/>
    <lineage>
        <taxon>Bacteria</taxon>
        <taxon>Bacillati</taxon>
        <taxon>Bacillota</taxon>
        <taxon>Tissierellia</taxon>
        <taxon>Tissierellales</taxon>
        <taxon>Gottschalkiaceae</taxon>
        <taxon>Gottschalkia</taxon>
    </lineage>
</organism>
<proteinExistence type="predicted"/>
<dbReference type="PROSITE" id="PS51677">
    <property type="entry name" value="NODB"/>
    <property type="match status" value="1"/>
</dbReference>
<reference evidence="4" key="1">
    <citation type="submission" date="2015-07" db="EMBL/GenBank/DDBJ databases">
        <title>Draft genome sequence of the purine-degrading Gottschalkia purinilyticum DSM 1384 (formerly Clostridium purinilyticum).</title>
        <authorList>
            <person name="Poehlein A."/>
            <person name="Schiel-Bengelsdorf B."/>
            <person name="Bengelsdorf F.R."/>
            <person name="Daniel R."/>
            <person name="Duerre P."/>
        </authorList>
    </citation>
    <scope>NUCLEOTIDE SEQUENCE [LARGE SCALE GENOMIC DNA]</scope>
    <source>
        <strain evidence="4">DSM 1384</strain>
    </source>
</reference>
<name>A0A0L0WBH0_GOTPU</name>
<dbReference type="Proteomes" id="UP000037267">
    <property type="component" value="Unassembled WGS sequence"/>
</dbReference>
<dbReference type="InterPro" id="IPR002509">
    <property type="entry name" value="NODB_dom"/>
</dbReference>
<dbReference type="GO" id="GO:0005975">
    <property type="term" value="P:carbohydrate metabolic process"/>
    <property type="evidence" value="ECO:0007669"/>
    <property type="project" value="InterPro"/>
</dbReference>
<evidence type="ECO:0000313" key="4">
    <source>
        <dbReference type="Proteomes" id="UP000037267"/>
    </source>
</evidence>
<accession>A0A0L0WBH0</accession>
<keyword evidence="4" id="KW-1185">Reference proteome</keyword>
<evidence type="ECO:0000313" key="3">
    <source>
        <dbReference type="EMBL" id="KNF08869.1"/>
    </source>
</evidence>